<evidence type="ECO:0000256" key="2">
    <source>
        <dbReference type="ARBA" id="ARBA00031612"/>
    </source>
</evidence>
<dbReference type="FunFam" id="3.90.960.10:FF:000005">
    <property type="entry name" value="Putative prolyl-tRNA synthetase"/>
    <property type="match status" value="1"/>
</dbReference>
<dbReference type="GO" id="GO:0002161">
    <property type="term" value="F:aminoacyl-tRNA deacylase activity"/>
    <property type="evidence" value="ECO:0007669"/>
    <property type="project" value="InterPro"/>
</dbReference>
<accession>A0A8K0ETZ3</accession>
<feature type="domain" description="YbaK/aminoacyl-tRNA synthetase-associated" evidence="3">
    <location>
        <begin position="28"/>
        <end position="158"/>
    </location>
</feature>
<dbReference type="PANTHER" id="PTHR31423:SF3">
    <property type="entry name" value="PROLYL-TRNA SYNTHETASE ASSOCIATED DOMAIN-CONTAINING PROTEIN 1-RELATED"/>
    <property type="match status" value="1"/>
</dbReference>
<dbReference type="SUPFAM" id="SSF55826">
    <property type="entry name" value="YbaK/ProRS associated domain"/>
    <property type="match status" value="1"/>
</dbReference>
<keyword evidence="5" id="KW-1185">Reference proteome</keyword>
<evidence type="ECO:0000256" key="1">
    <source>
        <dbReference type="ARBA" id="ARBA00010201"/>
    </source>
</evidence>
<dbReference type="CDD" id="cd04335">
    <property type="entry name" value="PrdX_deacylase"/>
    <property type="match status" value="1"/>
</dbReference>
<evidence type="ECO:0000313" key="5">
    <source>
        <dbReference type="Proteomes" id="UP000838412"/>
    </source>
</evidence>
<dbReference type="InterPro" id="IPR007214">
    <property type="entry name" value="YbaK/aa-tRNA-synth-assoc-dom"/>
</dbReference>
<dbReference type="Gene3D" id="3.90.960.10">
    <property type="entry name" value="YbaK/aminoacyl-tRNA synthetase-associated domain"/>
    <property type="match status" value="1"/>
</dbReference>
<dbReference type="InterPro" id="IPR036754">
    <property type="entry name" value="YbaK/aa-tRNA-synt-asso_dom_sf"/>
</dbReference>
<dbReference type="PANTHER" id="PTHR31423">
    <property type="entry name" value="YBAK DOMAIN-CONTAINING PROTEIN"/>
    <property type="match status" value="1"/>
</dbReference>
<evidence type="ECO:0000259" key="3">
    <source>
        <dbReference type="Pfam" id="PF04073"/>
    </source>
</evidence>
<organism evidence="4 5">
    <name type="scientific">Branchiostoma lanceolatum</name>
    <name type="common">Common lancelet</name>
    <name type="synonym">Amphioxus lanceolatum</name>
    <dbReference type="NCBI Taxonomy" id="7740"/>
    <lineage>
        <taxon>Eukaryota</taxon>
        <taxon>Metazoa</taxon>
        <taxon>Chordata</taxon>
        <taxon>Cephalochordata</taxon>
        <taxon>Leptocardii</taxon>
        <taxon>Amphioxiformes</taxon>
        <taxon>Branchiostomatidae</taxon>
        <taxon>Branchiostoma</taxon>
    </lineage>
</organism>
<dbReference type="Proteomes" id="UP000838412">
    <property type="component" value="Chromosome 4"/>
</dbReference>
<proteinExistence type="inferred from homology"/>
<sequence length="175" mass="19261">MAAGELGGRVELEAELEKLGIQTETIEHPEVFTVEEMMKYVSDAPGAHSKNLFLRDKKKKNLWVLTILHNRQVNLGWLAKQLGAGSGGVRFADESIMLEKLGVGQGCVTPLALFNDKKGEIKFLLDADIAEGGHEKIFCHPMTNAASMGMSVQDFLKFVKATGHEPKLIQFEPLV</sequence>
<evidence type="ECO:0000313" key="4">
    <source>
        <dbReference type="EMBL" id="CAH1263307.1"/>
    </source>
</evidence>
<dbReference type="OrthoDB" id="424586at2759"/>
<dbReference type="Pfam" id="PF04073">
    <property type="entry name" value="tRNA_edit"/>
    <property type="match status" value="1"/>
</dbReference>
<gene>
    <name evidence="4" type="primary">Hypp2659</name>
    <name evidence="4" type="ORF">BLAG_LOCUS18032</name>
</gene>
<comment type="similarity">
    <text evidence="1">Belongs to the PRORSD1 family.</text>
</comment>
<name>A0A8K0ETZ3_BRALA</name>
<protein>
    <recommendedName>
        <fullName evidence="2">PrdX deacylase domain-containing protein 1</fullName>
    </recommendedName>
</protein>
<dbReference type="InterPro" id="IPR040285">
    <property type="entry name" value="ProX/PRXD1"/>
</dbReference>
<dbReference type="AlphaFoldDB" id="A0A8K0ETZ3"/>
<dbReference type="EMBL" id="OV696689">
    <property type="protein sequence ID" value="CAH1263307.1"/>
    <property type="molecule type" value="Genomic_DNA"/>
</dbReference>
<reference evidence="4" key="1">
    <citation type="submission" date="2022-01" db="EMBL/GenBank/DDBJ databases">
        <authorList>
            <person name="Braso-Vives M."/>
        </authorList>
    </citation>
    <scope>NUCLEOTIDE SEQUENCE</scope>
</reference>